<protein>
    <submittedName>
        <fullName evidence="1">Uncharacterized protein</fullName>
    </submittedName>
</protein>
<dbReference type="AlphaFoldDB" id="A0A022WD67"/>
<proteinExistence type="predicted"/>
<evidence type="ECO:0000313" key="1">
    <source>
        <dbReference type="EMBL" id="EZF56033.1"/>
    </source>
</evidence>
<sequence length="135" mass="15599">MSVQTRLSEILSNCWAKKGRSLTGCRESRYIIDKHLQSPPVFSRKKILRRIQVESQRQYFCSAQSTYASDTEYTDSKLLCCKITPARTSAGFDFLCCLDYHMDQLGELFNRQLLNNSLLAWFQKIAHNLPILKNG</sequence>
<gene>
    <name evidence="1" type="ORF">H103_01475</name>
</gene>
<dbReference type="HOGENOM" id="CLU_1887234_0_0_1"/>
<dbReference type="EMBL" id="KK207730">
    <property type="protein sequence ID" value="EZF56033.1"/>
    <property type="molecule type" value="Genomic_DNA"/>
</dbReference>
<reference evidence="1" key="1">
    <citation type="submission" date="2014-02" db="EMBL/GenBank/DDBJ databases">
        <title>The Genome Sequence of Trichophyton rubrum (morphotype fischeri) CBS 288.86.</title>
        <authorList>
            <consortium name="The Broad Institute Genomics Platform"/>
            <person name="Cuomo C.A."/>
            <person name="White T.C."/>
            <person name="Graser Y."/>
            <person name="Martinez-Rossi N."/>
            <person name="Heitman J."/>
            <person name="Young S.K."/>
            <person name="Zeng Q."/>
            <person name="Gargeya S."/>
            <person name="Abouelleil A."/>
            <person name="Alvarado L."/>
            <person name="Chapman S.B."/>
            <person name="Gainer-Dewar J."/>
            <person name="Goldberg J."/>
            <person name="Griggs A."/>
            <person name="Gujja S."/>
            <person name="Hansen M."/>
            <person name="Howarth C."/>
            <person name="Imamovic A."/>
            <person name="Larimer J."/>
            <person name="Martinez D."/>
            <person name="Murphy C."/>
            <person name="Pearson M.D."/>
            <person name="Persinoti G."/>
            <person name="Poon T."/>
            <person name="Priest M."/>
            <person name="Roberts A.D."/>
            <person name="Saif S."/>
            <person name="Shea T.D."/>
            <person name="Sykes S.N."/>
            <person name="Wortman J."/>
            <person name="Nusbaum C."/>
            <person name="Birren B."/>
        </authorList>
    </citation>
    <scope>NUCLEOTIDE SEQUENCE [LARGE SCALE GENOMIC DNA]</scope>
    <source>
        <strain evidence="1">CBS 288.86</strain>
    </source>
</reference>
<name>A0A022WD67_TRIRU</name>
<organism evidence="1">
    <name type="scientific">Trichophyton rubrum CBS 288.86</name>
    <dbReference type="NCBI Taxonomy" id="1215330"/>
    <lineage>
        <taxon>Eukaryota</taxon>
        <taxon>Fungi</taxon>
        <taxon>Dikarya</taxon>
        <taxon>Ascomycota</taxon>
        <taxon>Pezizomycotina</taxon>
        <taxon>Eurotiomycetes</taxon>
        <taxon>Eurotiomycetidae</taxon>
        <taxon>Onygenales</taxon>
        <taxon>Arthrodermataceae</taxon>
        <taxon>Trichophyton</taxon>
    </lineage>
</organism>
<dbReference type="Proteomes" id="UP000023758">
    <property type="component" value="Unassembled WGS sequence"/>
</dbReference>
<accession>A0A022WD67</accession>